<keyword evidence="3" id="KW-0808">Transferase</keyword>
<sequence>MLSHRAIKKLWANYKQLVERLMKDSSVSAEKNLVYWQNRLFVKAIIYALPTGLLILIPSVILELKAGHPYVAITDICMMAFVITIALNQNQTLHSRKVWVLITVAIFAISMIMFMGMIVMGFIYLFALVVFSSLQFSDKWAYGVVGLNFLVFAIISLILFFDPSILFVLSKNLDLNRWLIFSVNFIFVNFLMAILIRQLLKGLDKTILQVVFLYRELHREVAEKNNKDAKLTASEIEHNKAIEARNEQLKEIAYLQSHIIRRPLANIKGILELLMHKNNVASEQELLINLDVSVKQLDVVINEIVRHSNEDYKYTHG</sequence>
<dbReference type="InterPro" id="IPR036097">
    <property type="entry name" value="HisK_dim/P_sf"/>
</dbReference>
<dbReference type="OrthoDB" id="6231665at2"/>
<dbReference type="AlphaFoldDB" id="A0A4V2MLA5"/>
<dbReference type="SUPFAM" id="SSF47384">
    <property type="entry name" value="Homodimeric domain of signal transducing histidine kinase"/>
    <property type="match status" value="1"/>
</dbReference>
<evidence type="ECO:0000256" key="1">
    <source>
        <dbReference type="SAM" id="Phobius"/>
    </source>
</evidence>
<feature type="transmembrane region" description="Helical" evidence="1">
    <location>
        <begin position="147"/>
        <end position="169"/>
    </location>
</feature>
<keyword evidence="1" id="KW-1133">Transmembrane helix</keyword>
<dbReference type="RefSeq" id="WP_131596034.1">
    <property type="nucleotide sequence ID" value="NZ_SJSL01000002.1"/>
</dbReference>
<keyword evidence="4" id="KW-1185">Reference proteome</keyword>
<evidence type="ECO:0000259" key="2">
    <source>
        <dbReference type="Pfam" id="PF20969"/>
    </source>
</evidence>
<keyword evidence="1" id="KW-0472">Membrane</keyword>
<dbReference type="Gene3D" id="1.10.287.130">
    <property type="match status" value="1"/>
</dbReference>
<accession>A0A4V2MLA5</accession>
<dbReference type="GO" id="GO:0000155">
    <property type="term" value="F:phosphorelay sensor kinase activity"/>
    <property type="evidence" value="ECO:0007669"/>
    <property type="project" value="InterPro"/>
</dbReference>
<evidence type="ECO:0000313" key="3">
    <source>
        <dbReference type="EMBL" id="TCD01317.1"/>
    </source>
</evidence>
<reference evidence="3 4" key="1">
    <citation type="submission" date="2019-02" db="EMBL/GenBank/DDBJ databases">
        <title>Pedobacter sp. RP-1-14 sp. nov., isolated from Arctic soil.</title>
        <authorList>
            <person name="Dahal R.H."/>
        </authorList>
    </citation>
    <scope>NUCLEOTIDE SEQUENCE [LARGE SCALE GENOMIC DNA]</scope>
    <source>
        <strain evidence="3 4">RP-1-14</strain>
    </source>
</reference>
<feature type="transmembrane region" description="Helical" evidence="1">
    <location>
        <begin position="178"/>
        <end position="200"/>
    </location>
</feature>
<feature type="transmembrane region" description="Helical" evidence="1">
    <location>
        <begin position="40"/>
        <end position="61"/>
    </location>
</feature>
<feature type="domain" description="MASE11" evidence="2">
    <location>
        <begin position="35"/>
        <end position="203"/>
    </location>
</feature>
<comment type="caution">
    <text evidence="3">The sequence shown here is derived from an EMBL/GenBank/DDBJ whole genome shotgun (WGS) entry which is preliminary data.</text>
</comment>
<evidence type="ECO:0000313" key="4">
    <source>
        <dbReference type="Proteomes" id="UP000293347"/>
    </source>
</evidence>
<feature type="transmembrane region" description="Helical" evidence="1">
    <location>
        <begin position="99"/>
        <end position="127"/>
    </location>
</feature>
<feature type="transmembrane region" description="Helical" evidence="1">
    <location>
        <begin position="67"/>
        <end position="87"/>
    </location>
</feature>
<dbReference type="EMBL" id="SJSL01000002">
    <property type="protein sequence ID" value="TCD01317.1"/>
    <property type="molecule type" value="Genomic_DNA"/>
</dbReference>
<proteinExistence type="predicted"/>
<gene>
    <name evidence="3" type="ORF">EZ437_11240</name>
</gene>
<keyword evidence="1" id="KW-0812">Transmembrane</keyword>
<dbReference type="Pfam" id="PF20969">
    <property type="entry name" value="MASE11"/>
    <property type="match status" value="1"/>
</dbReference>
<organism evidence="3 4">
    <name type="scientific">Pedobacter psychroterrae</name>
    <dbReference type="NCBI Taxonomy" id="2530453"/>
    <lineage>
        <taxon>Bacteria</taxon>
        <taxon>Pseudomonadati</taxon>
        <taxon>Bacteroidota</taxon>
        <taxon>Sphingobacteriia</taxon>
        <taxon>Sphingobacteriales</taxon>
        <taxon>Sphingobacteriaceae</taxon>
        <taxon>Pedobacter</taxon>
    </lineage>
</organism>
<keyword evidence="3" id="KW-0418">Kinase</keyword>
<name>A0A4V2MLA5_9SPHI</name>
<dbReference type="InterPro" id="IPR048437">
    <property type="entry name" value="MASE11"/>
</dbReference>
<dbReference type="Proteomes" id="UP000293347">
    <property type="component" value="Unassembled WGS sequence"/>
</dbReference>
<protein>
    <submittedName>
        <fullName evidence="3">HAMP domain-containing histidine kinase</fullName>
    </submittedName>
</protein>